<dbReference type="SMART" id="SM00646">
    <property type="entry name" value="Ami_3"/>
    <property type="match status" value="1"/>
</dbReference>
<evidence type="ECO:0000313" key="5">
    <source>
        <dbReference type="EMBL" id="CAK1237304.1"/>
    </source>
</evidence>
<dbReference type="Pfam" id="PF01520">
    <property type="entry name" value="Amidase_3"/>
    <property type="match status" value="1"/>
</dbReference>
<sequence length="292" mass="32446">MFHLINWIKQNKIGAIIVGVFTFATMILIISLAQQNQLTTRPDQVPLRTGPGLNYKQITKLKAGTKLTVVAKNNGWWQVKRDNNQKVGWVASWVANNTKLKTATQLSEATIVLDPGHGGSDTGAISTDGKHYEKTYTLKTALATEKVLTDAGARVIMVRTKDVVVPLLYIPRKAEKYNADAQISFHFDSSESNNSASGVSQYYYNDNSQSLAQALNGSLNNLPLENRGYETMPYLVIKDVTRPAVLLENGFINSDHDFSYIRQSSYQQKIARDVKSGLVAYLNNLYPNNNGQ</sequence>
<evidence type="ECO:0000256" key="2">
    <source>
        <dbReference type="ARBA" id="ARBA00023316"/>
    </source>
</evidence>
<dbReference type="InterPro" id="IPR036028">
    <property type="entry name" value="SH3-like_dom_sf"/>
</dbReference>
<reference evidence="6" key="1">
    <citation type="journal article" date="2015" name="BMC Genomics">
        <title>Comparative genomics of Fructobacillus spp. and Leuconostoc spp. reveals niche-specific evolution of Fructobacillus spp.</title>
        <authorList>
            <person name="Endo A."/>
            <person name="Tanizawa Y."/>
            <person name="Tanaka N."/>
            <person name="Maeno S."/>
            <person name="Kumar H."/>
            <person name="Shiwa Y."/>
            <person name="Okada S."/>
            <person name="Yoshikawa H."/>
            <person name="Dicks L."/>
            <person name="Nakagawa J."/>
            <person name="Arita M."/>
        </authorList>
    </citation>
    <scope>NUCLEOTIDE SEQUENCE [LARGE SCALE GENOMIC DNA]</scope>
    <source>
        <strain evidence="6">F214-1</strain>
    </source>
</reference>
<accession>A0A3F3GXS2</accession>
<keyword evidence="1 5" id="KW-0378">Hydrolase</keyword>
<feature type="domain" description="SH3b" evidence="4">
    <location>
        <begin position="35"/>
        <end position="98"/>
    </location>
</feature>
<evidence type="ECO:0000256" key="3">
    <source>
        <dbReference type="SAM" id="Phobius"/>
    </source>
</evidence>
<dbReference type="RefSeq" id="WP_059393389.1">
    <property type="nucleotide sequence ID" value="NZ_CAUZLQ010000001.1"/>
</dbReference>
<dbReference type="InterPro" id="IPR050695">
    <property type="entry name" value="N-acetylmuramoyl_amidase_3"/>
</dbReference>
<dbReference type="PROSITE" id="PS51781">
    <property type="entry name" value="SH3B"/>
    <property type="match status" value="1"/>
</dbReference>
<dbReference type="Pfam" id="PF08239">
    <property type="entry name" value="SH3_3"/>
    <property type="match status" value="1"/>
</dbReference>
<evidence type="ECO:0000313" key="7">
    <source>
        <dbReference type="Proteomes" id="UP001314262"/>
    </source>
</evidence>
<keyword evidence="3" id="KW-1133">Transmembrane helix</keyword>
<dbReference type="Proteomes" id="UP001314262">
    <property type="component" value="Unassembled WGS sequence"/>
</dbReference>
<dbReference type="SMART" id="SM00287">
    <property type="entry name" value="SH3b"/>
    <property type="match status" value="1"/>
</dbReference>
<dbReference type="Gene3D" id="2.30.30.40">
    <property type="entry name" value="SH3 Domains"/>
    <property type="match status" value="1"/>
</dbReference>
<evidence type="ECO:0000256" key="1">
    <source>
        <dbReference type="ARBA" id="ARBA00022801"/>
    </source>
</evidence>
<evidence type="ECO:0000259" key="4">
    <source>
        <dbReference type="PROSITE" id="PS51781"/>
    </source>
</evidence>
<gene>
    <name evidence="6" type="ORF">FTRO_0020720</name>
    <name evidence="5" type="ORF">R53137_KAKDMLNK_00642</name>
</gene>
<dbReference type="SUPFAM" id="SSF50044">
    <property type="entry name" value="SH3-domain"/>
    <property type="match status" value="1"/>
</dbReference>
<protein>
    <submittedName>
        <fullName evidence="5 6">N-acetylmuramoyl-L-alanine amidase</fullName>
        <ecNumber evidence="5">3.5.1.28</ecNumber>
    </submittedName>
</protein>
<dbReference type="GO" id="GO:0009253">
    <property type="term" value="P:peptidoglycan catabolic process"/>
    <property type="evidence" value="ECO:0007669"/>
    <property type="project" value="InterPro"/>
</dbReference>
<dbReference type="GO" id="GO:0071555">
    <property type="term" value="P:cell wall organization"/>
    <property type="evidence" value="ECO:0007669"/>
    <property type="project" value="UniProtKB-KW"/>
</dbReference>
<dbReference type="Proteomes" id="UP000064514">
    <property type="component" value="Unassembled WGS sequence"/>
</dbReference>
<dbReference type="SUPFAM" id="SSF53187">
    <property type="entry name" value="Zn-dependent exopeptidases"/>
    <property type="match status" value="1"/>
</dbReference>
<dbReference type="EC" id="3.5.1.28" evidence="5"/>
<reference evidence="5 7" key="2">
    <citation type="submission" date="2023-10" db="EMBL/GenBank/DDBJ databases">
        <authorList>
            <person name="Botero Cardona J."/>
        </authorList>
    </citation>
    <scope>NUCLEOTIDE SEQUENCE [LARGE SCALE GENOMIC DNA]</scope>
    <source>
        <strain evidence="5 7">R-53137</strain>
    </source>
</reference>
<keyword evidence="2" id="KW-0961">Cell wall biogenesis/degradation</keyword>
<evidence type="ECO:0000313" key="6">
    <source>
        <dbReference type="EMBL" id="GAP03905.1"/>
    </source>
</evidence>
<dbReference type="EMBL" id="CAUZLT010000002">
    <property type="protein sequence ID" value="CAK1237304.1"/>
    <property type="molecule type" value="Genomic_DNA"/>
</dbReference>
<dbReference type="STRING" id="709323.GCA_001047135_00449"/>
<dbReference type="CDD" id="cd02696">
    <property type="entry name" value="MurNAc-LAA"/>
    <property type="match status" value="1"/>
</dbReference>
<feature type="transmembrane region" description="Helical" evidence="3">
    <location>
        <begin position="12"/>
        <end position="33"/>
    </location>
</feature>
<keyword evidence="7" id="KW-1185">Reference proteome</keyword>
<dbReference type="InterPro" id="IPR003646">
    <property type="entry name" value="SH3-like_bac-type"/>
</dbReference>
<dbReference type="PANTHER" id="PTHR30404:SF7">
    <property type="entry name" value="CELL WALL AMIDASE LYTH-RELATED"/>
    <property type="match status" value="1"/>
</dbReference>
<dbReference type="PANTHER" id="PTHR30404">
    <property type="entry name" value="N-ACETYLMURAMOYL-L-ALANINE AMIDASE"/>
    <property type="match status" value="1"/>
</dbReference>
<keyword evidence="3" id="KW-0472">Membrane</keyword>
<dbReference type="Gene3D" id="3.40.630.40">
    <property type="entry name" value="Zn-dependent exopeptidases"/>
    <property type="match status" value="1"/>
</dbReference>
<dbReference type="GO" id="GO:0030288">
    <property type="term" value="C:outer membrane-bounded periplasmic space"/>
    <property type="evidence" value="ECO:0007669"/>
    <property type="project" value="TreeGrafter"/>
</dbReference>
<dbReference type="GO" id="GO:0008745">
    <property type="term" value="F:N-acetylmuramoyl-L-alanine amidase activity"/>
    <property type="evidence" value="ECO:0007669"/>
    <property type="project" value="UniProtKB-EC"/>
</dbReference>
<dbReference type="InterPro" id="IPR002508">
    <property type="entry name" value="MurNAc-LAA_cat"/>
</dbReference>
<proteinExistence type="predicted"/>
<dbReference type="AlphaFoldDB" id="A0A3F3GXS2"/>
<name>A0A3F3GXS2_9LACO</name>
<dbReference type="EMBL" id="DF968079">
    <property type="protein sequence ID" value="GAP03905.1"/>
    <property type="molecule type" value="Genomic_DNA"/>
</dbReference>
<organism evidence="6">
    <name type="scientific">Fructobacillus tropaeoli</name>
    <dbReference type="NCBI Taxonomy" id="709323"/>
    <lineage>
        <taxon>Bacteria</taxon>
        <taxon>Bacillati</taxon>
        <taxon>Bacillota</taxon>
        <taxon>Bacilli</taxon>
        <taxon>Lactobacillales</taxon>
        <taxon>Lactobacillaceae</taxon>
        <taxon>Fructobacillus</taxon>
    </lineage>
</organism>
<keyword evidence="3" id="KW-0812">Transmembrane</keyword>